<feature type="active site" description="Proton acceptor" evidence="12">
    <location>
        <position position="8"/>
    </location>
</feature>
<comment type="similarity">
    <text evidence="4 12 13">Belongs to the HisA/HisF family.</text>
</comment>
<keyword evidence="9 12" id="KW-0368">Histidine biosynthesis</keyword>
<dbReference type="Pfam" id="PF00977">
    <property type="entry name" value="His_biosynth"/>
    <property type="match status" value="1"/>
</dbReference>
<dbReference type="FunFam" id="3.20.20.70:FF:000009">
    <property type="entry name" value="1-(5-phosphoribosyl)-5-[(5-phosphoribosylamino)methylideneamino] imidazole-4-carboxamide isomerase"/>
    <property type="match status" value="1"/>
</dbReference>
<evidence type="ECO:0000256" key="11">
    <source>
        <dbReference type="ARBA" id="ARBA00030547"/>
    </source>
</evidence>
<dbReference type="CDD" id="cd04732">
    <property type="entry name" value="HisA"/>
    <property type="match status" value="1"/>
</dbReference>
<sequence length="242" mass="25926">MFVIPAIDIKDGSCVRLFMGDYSTAHKVADDPVAVAESFYKQGASWLHMVDLDGAKDGKRSNADVILRVRSATPMHIEIGGGIRDMEAIDFYISNGIERVILGSAAVKNPEFVKKAVEKYGDKIAVGIDAKDGMVCAEGWVDHLQVDFLTLARQMEAIGVSKIIFTDISKDGMLSGPNLNQLDELKSAVSCDVIASGGVANLKDIINLAKFDIYGAIVGKAVYTGDLDLAAAIEVGKRADND</sequence>
<dbReference type="Gene3D" id="3.20.20.70">
    <property type="entry name" value="Aldolase class I"/>
    <property type="match status" value="1"/>
</dbReference>
<dbReference type="InterPro" id="IPR006063">
    <property type="entry name" value="HisA_bact_arch"/>
</dbReference>
<evidence type="ECO:0000256" key="5">
    <source>
        <dbReference type="ARBA" id="ARBA00012550"/>
    </source>
</evidence>
<keyword evidence="8 12" id="KW-0028">Amino-acid biosynthesis</keyword>
<feature type="active site" description="Proton donor" evidence="12">
    <location>
        <position position="129"/>
    </location>
</feature>
<evidence type="ECO:0000256" key="6">
    <source>
        <dbReference type="ARBA" id="ARBA00018464"/>
    </source>
</evidence>
<evidence type="ECO:0000256" key="4">
    <source>
        <dbReference type="ARBA" id="ARBA00009667"/>
    </source>
</evidence>
<evidence type="ECO:0000256" key="1">
    <source>
        <dbReference type="ARBA" id="ARBA00000901"/>
    </source>
</evidence>
<evidence type="ECO:0000256" key="13">
    <source>
        <dbReference type="RuleBase" id="RU003657"/>
    </source>
</evidence>
<gene>
    <name evidence="12 15" type="primary">hisA</name>
    <name evidence="15" type="ORF">IAD32_08620</name>
</gene>
<keyword evidence="10 12" id="KW-0413">Isomerase</keyword>
<evidence type="ECO:0000256" key="14">
    <source>
        <dbReference type="RuleBase" id="RU003658"/>
    </source>
</evidence>
<comment type="caution">
    <text evidence="15">The sequence shown here is derived from an EMBL/GenBank/DDBJ whole genome shotgun (WGS) entry which is preliminary data.</text>
</comment>
<dbReference type="InterPro" id="IPR011060">
    <property type="entry name" value="RibuloseP-bd_barrel"/>
</dbReference>
<comment type="catalytic activity">
    <reaction evidence="1 12 14">
        <text>1-(5-phospho-beta-D-ribosyl)-5-[(5-phospho-beta-D-ribosylamino)methylideneamino]imidazole-4-carboxamide = 5-[(5-phospho-1-deoxy-D-ribulos-1-ylimino)methylamino]-1-(5-phospho-beta-D-ribosyl)imidazole-4-carboxamide</text>
        <dbReference type="Rhea" id="RHEA:15469"/>
        <dbReference type="ChEBI" id="CHEBI:58435"/>
        <dbReference type="ChEBI" id="CHEBI:58525"/>
        <dbReference type="EC" id="5.3.1.16"/>
    </reaction>
</comment>
<organism evidence="15 16">
    <name type="scientific">Candidatus Scatavimonas merdigallinarum</name>
    <dbReference type="NCBI Taxonomy" id="2840914"/>
    <lineage>
        <taxon>Bacteria</taxon>
        <taxon>Bacillati</taxon>
        <taxon>Bacillota</taxon>
        <taxon>Clostridia</taxon>
        <taxon>Eubacteriales</taxon>
        <taxon>Oscillospiraceae</taxon>
        <taxon>Oscillospiraceae incertae sedis</taxon>
        <taxon>Candidatus Scatavimonas</taxon>
    </lineage>
</organism>
<evidence type="ECO:0000256" key="10">
    <source>
        <dbReference type="ARBA" id="ARBA00023235"/>
    </source>
</evidence>
<dbReference type="PANTHER" id="PTHR43090">
    <property type="entry name" value="1-(5-PHOSPHORIBOSYL)-5-[(5-PHOSPHORIBOSYLAMINO)METHYLIDENEAMINO] IMIDAZOLE-4-CARBOXAMIDE ISOMERASE"/>
    <property type="match status" value="1"/>
</dbReference>
<dbReference type="SUPFAM" id="SSF51366">
    <property type="entry name" value="Ribulose-phoshate binding barrel"/>
    <property type="match status" value="1"/>
</dbReference>
<evidence type="ECO:0000256" key="12">
    <source>
        <dbReference type="HAMAP-Rule" id="MF_01014"/>
    </source>
</evidence>
<dbReference type="HAMAP" id="MF_01014">
    <property type="entry name" value="HisA"/>
    <property type="match status" value="1"/>
</dbReference>
<dbReference type="Proteomes" id="UP000886787">
    <property type="component" value="Unassembled WGS sequence"/>
</dbReference>
<reference evidence="15" key="1">
    <citation type="submission" date="2020-10" db="EMBL/GenBank/DDBJ databases">
        <authorList>
            <person name="Gilroy R."/>
        </authorList>
    </citation>
    <scope>NUCLEOTIDE SEQUENCE</scope>
    <source>
        <strain evidence="15">ChiSjej1B19-3389</strain>
    </source>
</reference>
<dbReference type="NCBIfam" id="TIGR00007">
    <property type="entry name" value="1-(5-phosphoribosyl)-5-[(5-phosphoribosylamino)methylideneamino]imidazole-4-carboxamide isomerase"/>
    <property type="match status" value="1"/>
</dbReference>
<dbReference type="PANTHER" id="PTHR43090:SF2">
    <property type="entry name" value="1-(5-PHOSPHORIBOSYL)-5-[(5-PHOSPHORIBOSYLAMINO)METHYLIDENEAMINO] IMIDAZOLE-4-CARBOXAMIDE ISOMERASE"/>
    <property type="match status" value="1"/>
</dbReference>
<reference evidence="15" key="2">
    <citation type="journal article" date="2021" name="PeerJ">
        <title>Extensive microbial diversity within the chicken gut microbiome revealed by metagenomics and culture.</title>
        <authorList>
            <person name="Gilroy R."/>
            <person name="Ravi A."/>
            <person name="Getino M."/>
            <person name="Pursley I."/>
            <person name="Horton D.L."/>
            <person name="Alikhan N.F."/>
            <person name="Baker D."/>
            <person name="Gharbi K."/>
            <person name="Hall N."/>
            <person name="Watson M."/>
            <person name="Adriaenssens E.M."/>
            <person name="Foster-Nyarko E."/>
            <person name="Jarju S."/>
            <person name="Secka A."/>
            <person name="Antonio M."/>
            <person name="Oren A."/>
            <person name="Chaudhuri R.R."/>
            <person name="La Ragione R."/>
            <person name="Hildebrand F."/>
            <person name="Pallen M.J."/>
        </authorList>
    </citation>
    <scope>NUCLEOTIDE SEQUENCE</scope>
    <source>
        <strain evidence="15">ChiSjej1B19-3389</strain>
    </source>
</reference>
<dbReference type="InterPro" id="IPR006062">
    <property type="entry name" value="His_biosynth"/>
</dbReference>
<comment type="pathway">
    <text evidence="3 12 14">Amino-acid biosynthesis; L-histidine biosynthesis; L-histidine from 5-phospho-alpha-D-ribose 1-diphosphate: step 4/9.</text>
</comment>
<dbReference type="InterPro" id="IPR013785">
    <property type="entry name" value="Aldolase_TIM"/>
</dbReference>
<comment type="subcellular location">
    <subcellularLocation>
        <location evidence="2 12 14">Cytoplasm</location>
    </subcellularLocation>
</comment>
<dbReference type="InterPro" id="IPR023016">
    <property type="entry name" value="HisA/PriA"/>
</dbReference>
<evidence type="ECO:0000256" key="2">
    <source>
        <dbReference type="ARBA" id="ARBA00004496"/>
    </source>
</evidence>
<dbReference type="GO" id="GO:0005737">
    <property type="term" value="C:cytoplasm"/>
    <property type="evidence" value="ECO:0007669"/>
    <property type="project" value="UniProtKB-SubCell"/>
</dbReference>
<name>A0A9D0ZJ42_9FIRM</name>
<evidence type="ECO:0000313" key="15">
    <source>
        <dbReference type="EMBL" id="HIQ81325.1"/>
    </source>
</evidence>
<protein>
    <recommendedName>
        <fullName evidence="6 12">1-(5-phosphoribosyl)-5-[(5-phosphoribosylamino)methylideneamino] imidazole-4-carboxamide isomerase</fullName>
        <ecNumber evidence="5 12">5.3.1.16</ecNumber>
    </recommendedName>
    <alternativeName>
        <fullName evidence="11 12">Phosphoribosylformimino-5-aminoimidazole carboxamide ribotide isomerase</fullName>
    </alternativeName>
</protein>
<keyword evidence="7 12" id="KW-0963">Cytoplasm</keyword>
<evidence type="ECO:0000256" key="9">
    <source>
        <dbReference type="ARBA" id="ARBA00023102"/>
    </source>
</evidence>
<evidence type="ECO:0000313" key="16">
    <source>
        <dbReference type="Proteomes" id="UP000886787"/>
    </source>
</evidence>
<evidence type="ECO:0000256" key="8">
    <source>
        <dbReference type="ARBA" id="ARBA00022605"/>
    </source>
</evidence>
<dbReference type="AlphaFoldDB" id="A0A9D0ZJ42"/>
<evidence type="ECO:0000256" key="3">
    <source>
        <dbReference type="ARBA" id="ARBA00005133"/>
    </source>
</evidence>
<dbReference type="GO" id="GO:0003949">
    <property type="term" value="F:1-(5-phosphoribosyl)-5-[(5-phosphoribosylamino)methylideneamino]imidazole-4-carboxamide isomerase activity"/>
    <property type="evidence" value="ECO:0007669"/>
    <property type="project" value="UniProtKB-UniRule"/>
</dbReference>
<evidence type="ECO:0000256" key="7">
    <source>
        <dbReference type="ARBA" id="ARBA00022490"/>
    </source>
</evidence>
<dbReference type="EC" id="5.3.1.16" evidence="5 12"/>
<dbReference type="InterPro" id="IPR044524">
    <property type="entry name" value="Isoase_HisA-like"/>
</dbReference>
<dbReference type="EMBL" id="DVFW01000046">
    <property type="protein sequence ID" value="HIQ81325.1"/>
    <property type="molecule type" value="Genomic_DNA"/>
</dbReference>
<dbReference type="GO" id="GO:0000105">
    <property type="term" value="P:L-histidine biosynthetic process"/>
    <property type="evidence" value="ECO:0007669"/>
    <property type="project" value="UniProtKB-UniRule"/>
</dbReference>
<dbReference type="GO" id="GO:0000162">
    <property type="term" value="P:L-tryptophan biosynthetic process"/>
    <property type="evidence" value="ECO:0007669"/>
    <property type="project" value="TreeGrafter"/>
</dbReference>
<accession>A0A9D0ZJ42</accession>
<proteinExistence type="inferred from homology"/>